<dbReference type="AlphaFoldDB" id="A0A2V5IV71"/>
<evidence type="ECO:0000256" key="1">
    <source>
        <dbReference type="SAM" id="Phobius"/>
    </source>
</evidence>
<gene>
    <name evidence="2" type="ORF">BP00DRAFT_277278</name>
</gene>
<feature type="transmembrane region" description="Helical" evidence="1">
    <location>
        <begin position="67"/>
        <end position="86"/>
    </location>
</feature>
<dbReference type="EMBL" id="KZ825559">
    <property type="protein sequence ID" value="PYI27907.1"/>
    <property type="molecule type" value="Genomic_DNA"/>
</dbReference>
<evidence type="ECO:0000313" key="2">
    <source>
        <dbReference type="EMBL" id="PYI27907.1"/>
    </source>
</evidence>
<feature type="transmembrane region" description="Helical" evidence="1">
    <location>
        <begin position="36"/>
        <end position="55"/>
    </location>
</feature>
<organism evidence="2 3">
    <name type="scientific">Aspergillus indologenus CBS 114.80</name>
    <dbReference type="NCBI Taxonomy" id="1450541"/>
    <lineage>
        <taxon>Eukaryota</taxon>
        <taxon>Fungi</taxon>
        <taxon>Dikarya</taxon>
        <taxon>Ascomycota</taxon>
        <taxon>Pezizomycotina</taxon>
        <taxon>Eurotiomycetes</taxon>
        <taxon>Eurotiomycetidae</taxon>
        <taxon>Eurotiales</taxon>
        <taxon>Aspergillaceae</taxon>
        <taxon>Aspergillus</taxon>
        <taxon>Aspergillus subgen. Circumdati</taxon>
    </lineage>
</organism>
<accession>A0A2V5IV71</accession>
<protein>
    <submittedName>
        <fullName evidence="2">Uncharacterized protein</fullName>
    </submittedName>
</protein>
<keyword evidence="1" id="KW-0472">Membrane</keyword>
<name>A0A2V5IV71_9EURO</name>
<sequence length="107" mass="11856">MDGARWMGSEGLSVKLSVCLFVVFSSSDFPTSSLFCLPVISIVLSLFSFSFPLSFLTHSLSSSHLTAFASAVRILVLPYCFPLAWIEYRRVLSSPCFSKPLIDPMHN</sequence>
<reference evidence="2 3" key="1">
    <citation type="submission" date="2018-02" db="EMBL/GenBank/DDBJ databases">
        <title>The genomes of Aspergillus section Nigri reveals drivers in fungal speciation.</title>
        <authorList>
            <consortium name="DOE Joint Genome Institute"/>
            <person name="Vesth T.C."/>
            <person name="Nybo J."/>
            <person name="Theobald S."/>
            <person name="Brandl J."/>
            <person name="Frisvad J.C."/>
            <person name="Nielsen K.F."/>
            <person name="Lyhne E.K."/>
            <person name="Kogle M.E."/>
            <person name="Kuo A."/>
            <person name="Riley R."/>
            <person name="Clum A."/>
            <person name="Nolan M."/>
            <person name="Lipzen A."/>
            <person name="Salamov A."/>
            <person name="Henrissat B."/>
            <person name="Wiebenga A."/>
            <person name="De vries R.P."/>
            <person name="Grigoriev I.V."/>
            <person name="Mortensen U.H."/>
            <person name="Andersen M.R."/>
            <person name="Baker S.E."/>
        </authorList>
    </citation>
    <scope>NUCLEOTIDE SEQUENCE [LARGE SCALE GENOMIC DNA]</scope>
    <source>
        <strain evidence="2 3">CBS 114.80</strain>
    </source>
</reference>
<proteinExistence type="predicted"/>
<dbReference type="Proteomes" id="UP000248817">
    <property type="component" value="Unassembled WGS sequence"/>
</dbReference>
<keyword evidence="3" id="KW-1185">Reference proteome</keyword>
<keyword evidence="1" id="KW-1133">Transmembrane helix</keyword>
<evidence type="ECO:0000313" key="3">
    <source>
        <dbReference type="Proteomes" id="UP000248817"/>
    </source>
</evidence>
<keyword evidence="1" id="KW-0812">Transmembrane</keyword>